<evidence type="ECO:0000313" key="2">
    <source>
        <dbReference type="EMBL" id="USP73803.1"/>
    </source>
</evidence>
<evidence type="ECO:0000313" key="3">
    <source>
        <dbReference type="Proteomes" id="UP001056012"/>
    </source>
</evidence>
<feature type="compositionally biased region" description="Basic residues" evidence="1">
    <location>
        <begin position="1"/>
        <end position="13"/>
    </location>
</feature>
<accession>A0A9Q8Z4H7</accession>
<protein>
    <submittedName>
        <fullName evidence="2">Uncharacterized protein</fullName>
    </submittedName>
</protein>
<feature type="region of interest" description="Disordered" evidence="1">
    <location>
        <begin position="514"/>
        <end position="537"/>
    </location>
</feature>
<gene>
    <name evidence="2" type="ORF">yc1106_01077</name>
</gene>
<organism evidence="2 3">
    <name type="scientific">Curvularia clavata</name>
    <dbReference type="NCBI Taxonomy" id="95742"/>
    <lineage>
        <taxon>Eukaryota</taxon>
        <taxon>Fungi</taxon>
        <taxon>Dikarya</taxon>
        <taxon>Ascomycota</taxon>
        <taxon>Pezizomycotina</taxon>
        <taxon>Dothideomycetes</taxon>
        <taxon>Pleosporomycetidae</taxon>
        <taxon>Pleosporales</taxon>
        <taxon>Pleosporineae</taxon>
        <taxon>Pleosporaceae</taxon>
        <taxon>Curvularia</taxon>
    </lineage>
</organism>
<feature type="compositionally biased region" description="Basic and acidic residues" evidence="1">
    <location>
        <begin position="297"/>
        <end position="314"/>
    </location>
</feature>
<evidence type="ECO:0000256" key="1">
    <source>
        <dbReference type="SAM" id="MobiDB-lite"/>
    </source>
</evidence>
<keyword evidence="3" id="KW-1185">Reference proteome</keyword>
<name>A0A9Q8Z4H7_CURCL</name>
<reference evidence="2" key="1">
    <citation type="submission" date="2021-12" db="EMBL/GenBank/DDBJ databases">
        <title>Curvularia clavata genome.</title>
        <authorList>
            <person name="Cao Y."/>
        </authorList>
    </citation>
    <scope>NUCLEOTIDE SEQUENCE</scope>
    <source>
        <strain evidence="2">Yc1106</strain>
    </source>
</reference>
<dbReference type="OrthoDB" id="3790861at2759"/>
<dbReference type="EMBL" id="CP089274">
    <property type="protein sequence ID" value="USP73803.1"/>
    <property type="molecule type" value="Genomic_DNA"/>
</dbReference>
<proteinExistence type="predicted"/>
<feature type="region of interest" description="Disordered" evidence="1">
    <location>
        <begin position="248"/>
        <end position="338"/>
    </location>
</feature>
<feature type="region of interest" description="Disordered" evidence="1">
    <location>
        <begin position="639"/>
        <end position="663"/>
    </location>
</feature>
<dbReference type="Proteomes" id="UP001056012">
    <property type="component" value="Chromosome 1"/>
</dbReference>
<dbReference type="AlphaFoldDB" id="A0A9Q8Z4H7"/>
<feature type="region of interest" description="Disordered" evidence="1">
    <location>
        <begin position="1"/>
        <end position="150"/>
    </location>
</feature>
<feature type="compositionally biased region" description="Polar residues" evidence="1">
    <location>
        <begin position="53"/>
        <end position="62"/>
    </location>
</feature>
<feature type="compositionally biased region" description="Pro residues" evidence="1">
    <location>
        <begin position="648"/>
        <end position="660"/>
    </location>
</feature>
<feature type="compositionally biased region" description="Low complexity" evidence="1">
    <location>
        <begin position="73"/>
        <end position="85"/>
    </location>
</feature>
<dbReference type="VEuPathDB" id="FungiDB:yc1106_01077"/>
<feature type="compositionally biased region" description="Polar residues" evidence="1">
    <location>
        <begin position="251"/>
        <end position="264"/>
    </location>
</feature>
<feature type="compositionally biased region" description="Low complexity" evidence="1">
    <location>
        <begin position="107"/>
        <end position="117"/>
    </location>
</feature>
<sequence>MGKNKKNRRRITRRPSNQRSNTTPELSREPFTLADNEGSIALEPRTDREGLSSIPTSFQSFPAVTDSVACKHSSAASIGSDSSASTDGKKKHPLFSFKFKDNDRPKSSPTSPHTVSSPLPPDTPSKALEMLGFERDRTRTRSQSLGSEDLDDDELDEVLVTSTPTLKQKVSSFSLTSLKAWPVKDTKPKEQGAETDTDKAVKGFWEASTEKVQRMLGFRPKHVSSIKHETDSERSRIELPTLRLREECESYHSSGSDFQASLPSHLSAPRPVAETPPRRKRKKAPKSLDRMPPITEASHDESHDSYNDREHNTELELISEYEDDVPYPNGFRPPSRTSSLRQSKVWFKLDQECLSPPETGPEENNGTKGTELAVKSADEVDLKRHGHQLSATIPIRSPLQRVEDLLLDPTEANIAAYKAKLYENDVSRALMDMEVSALKESHRKMKAEFRAIRPDLLPLEESDSDGSEDEDEEDLVSIRSSIDLEEEPVICEAKVMTITRVTPGMVKLVDIPPRKQKHAMPSSHKTSPVPPSGTKLPLNATYSFQNEENPSPFKGRTREVKVRKYPSTVSQPTNTLQPTIKPSHLTLQKHNHGHNAHRVNIPRENSRILSQEWNSTYDGTNQRHLPRRPDAHVLTSPQIPAAPHLKHPPPPLRIPPPPPHESSKDHYCIKNGHILHPINLKTIPDEATINSLQVRPYLRTPAGRKEHIRVPVFCNKCGEDVEEEVWECEVAVCRLVCCRKCAMDMGREWKERATGAWKY</sequence>